<dbReference type="Proteomes" id="UP000179807">
    <property type="component" value="Unassembled WGS sequence"/>
</dbReference>
<dbReference type="GeneID" id="94844143"/>
<gene>
    <name evidence="1" type="ORF">TRFO_34047</name>
</gene>
<comment type="caution">
    <text evidence="1">The sequence shown here is derived from an EMBL/GenBank/DDBJ whole genome shotgun (WGS) entry which is preliminary data.</text>
</comment>
<name>A0A1J4JK33_9EUKA</name>
<proteinExistence type="predicted"/>
<sequence length="306" mass="35987">MLYQPRTSEEARYLFTKAVNSDDFEAAEIAYQHMLDLQLVEDEMRLGKRVGRYLEQKQGLTEQHESNCDNYDQIVQQKIQAVQKEFMRQYQELKVRQEKELNEAFDKWRVRKDDVEAQSIRDYTESLSTARLMASQARFAEAKNIRDSAFNAKNEYCFNKFKDLTTRYKSLIKSITERHEFEMDSLIKKRDLKMKQLEIEMNDAHENALDCFTVDNASKVAEAAGKPKRKMPLSFAYQTRNNTPCKWESKVTMKTDKSFRAKMNTYNNVFAASDVMNPKKTTKTPMKKVQNTRRLEELAIKKAKTP</sequence>
<dbReference type="EMBL" id="MLAK01001002">
    <property type="protein sequence ID" value="OHS99506.1"/>
    <property type="molecule type" value="Genomic_DNA"/>
</dbReference>
<accession>A0A1J4JK33</accession>
<protein>
    <submittedName>
        <fullName evidence="1">Uncharacterized protein</fullName>
    </submittedName>
</protein>
<dbReference type="AlphaFoldDB" id="A0A1J4JK33"/>
<dbReference type="RefSeq" id="XP_068352643.1">
    <property type="nucleotide sequence ID" value="XM_068509439.1"/>
</dbReference>
<dbReference type="VEuPathDB" id="TrichDB:TRFO_34047"/>
<organism evidence="1 2">
    <name type="scientific">Tritrichomonas foetus</name>
    <dbReference type="NCBI Taxonomy" id="1144522"/>
    <lineage>
        <taxon>Eukaryota</taxon>
        <taxon>Metamonada</taxon>
        <taxon>Parabasalia</taxon>
        <taxon>Tritrichomonadida</taxon>
        <taxon>Tritrichomonadidae</taxon>
        <taxon>Tritrichomonas</taxon>
    </lineage>
</organism>
<keyword evidence="2" id="KW-1185">Reference proteome</keyword>
<dbReference type="OrthoDB" id="10612046at2759"/>
<evidence type="ECO:0000313" key="2">
    <source>
        <dbReference type="Proteomes" id="UP000179807"/>
    </source>
</evidence>
<evidence type="ECO:0000313" key="1">
    <source>
        <dbReference type="EMBL" id="OHS99506.1"/>
    </source>
</evidence>
<reference evidence="1" key="1">
    <citation type="submission" date="2016-10" db="EMBL/GenBank/DDBJ databases">
        <authorList>
            <person name="Benchimol M."/>
            <person name="Almeida L.G."/>
            <person name="Vasconcelos A.T."/>
            <person name="Perreira-Neves A."/>
            <person name="Rosa I.A."/>
            <person name="Tasca T."/>
            <person name="Bogo M.R."/>
            <person name="de Souza W."/>
        </authorList>
    </citation>
    <scope>NUCLEOTIDE SEQUENCE [LARGE SCALE GENOMIC DNA]</scope>
    <source>
        <strain evidence="1">K</strain>
    </source>
</reference>